<evidence type="ECO:0000313" key="2">
    <source>
        <dbReference type="Proteomes" id="UP000094936"/>
    </source>
</evidence>
<protein>
    <submittedName>
        <fullName evidence="1">Uncharacterized protein</fullName>
    </submittedName>
</protein>
<dbReference type="Proteomes" id="UP000094936">
    <property type="component" value="Unassembled WGS sequence"/>
</dbReference>
<dbReference type="InterPro" id="IPR029074">
    <property type="entry name" value="Imm49"/>
</dbReference>
<dbReference type="AlphaFoldDB" id="A0A1C3EBQ6"/>
<accession>A0A1C3EBQ6</accession>
<evidence type="ECO:0000313" key="1">
    <source>
        <dbReference type="EMBL" id="ODA30658.1"/>
    </source>
</evidence>
<name>A0A1C3EBQ6_9GAMM</name>
<keyword evidence="2" id="KW-1185">Reference proteome</keyword>
<comment type="caution">
    <text evidence="1">The sequence shown here is derived from an EMBL/GenBank/DDBJ whole genome shotgun (WGS) entry which is preliminary data.</text>
</comment>
<gene>
    <name evidence="1" type="ORF">A8L45_19805</name>
</gene>
<reference evidence="1 2" key="1">
    <citation type="submission" date="2016-05" db="EMBL/GenBank/DDBJ databases">
        <title>Genomic Taxonomy of the Vibrionaceae.</title>
        <authorList>
            <person name="Gomez-Gil B."/>
            <person name="Enciso-Ibarra J."/>
        </authorList>
    </citation>
    <scope>NUCLEOTIDE SEQUENCE [LARGE SCALE GENOMIC DNA]</scope>
    <source>
        <strain evidence="1 2">CAIM 1920</strain>
    </source>
</reference>
<proteinExistence type="predicted"/>
<dbReference type="EMBL" id="LYBM01000050">
    <property type="protein sequence ID" value="ODA30658.1"/>
    <property type="molecule type" value="Genomic_DNA"/>
</dbReference>
<organism evidence="1 2">
    <name type="scientific">Veronia pacifica</name>
    <dbReference type="NCBI Taxonomy" id="1080227"/>
    <lineage>
        <taxon>Bacteria</taxon>
        <taxon>Pseudomonadati</taxon>
        <taxon>Pseudomonadota</taxon>
        <taxon>Gammaproteobacteria</taxon>
        <taxon>Vibrionales</taxon>
        <taxon>Vibrionaceae</taxon>
        <taxon>Veronia</taxon>
    </lineage>
</organism>
<sequence length="323" mass="37407">MGPTREEMTESEIESLVWNFEDSDVSVEENLKHYQRRAQSQFYRFYNSLVYFLLMELPREHCSLILSYMSQLGKNHWEIHCKQGQEISLTFFGQRVSVSSEQKDDHYGTLTDWLNSISAAMIARDKEAVSVLLSVKDTDLVQLNNPGNKGLLPIEQAFFRLFHAYFSGEDDQERHLQLLKDVTQYIDDESIGKATNCEYWQDYYQWLIFPMYSLVVISWGYEKTSLDEAVIAAIDANYEFYAYIAPAQNNRPTGEDSLSLFNEAALFHLITTGFLATHFQRTGETVSFDTEYTPQWLIKGEGPTREDVLANPPVFELDVVLQR</sequence>
<dbReference type="Pfam" id="PF15575">
    <property type="entry name" value="Imm49"/>
    <property type="match status" value="1"/>
</dbReference>